<evidence type="ECO:0000256" key="5">
    <source>
        <dbReference type="ARBA" id="ARBA00023136"/>
    </source>
</evidence>
<organism evidence="8 9">
    <name type="scientific">Flammeovirga pectinis</name>
    <dbReference type="NCBI Taxonomy" id="2494373"/>
    <lineage>
        <taxon>Bacteria</taxon>
        <taxon>Pseudomonadati</taxon>
        <taxon>Bacteroidota</taxon>
        <taxon>Cytophagia</taxon>
        <taxon>Cytophagales</taxon>
        <taxon>Flammeovirgaceae</taxon>
        <taxon>Flammeovirga</taxon>
    </lineage>
</organism>
<dbReference type="Proteomes" id="UP000267268">
    <property type="component" value="Chromosome 1"/>
</dbReference>
<keyword evidence="2" id="KW-1003">Cell membrane</keyword>
<dbReference type="PANTHER" id="PTHR30606">
    <property type="entry name" value="LIPID A BIOSYNTHESIS LAUROYL ACYLTRANSFERASE"/>
    <property type="match status" value="1"/>
</dbReference>
<proteinExistence type="predicted"/>
<dbReference type="InterPro" id="IPR004960">
    <property type="entry name" value="LipA_acyltrans"/>
</dbReference>
<dbReference type="GO" id="GO:0009247">
    <property type="term" value="P:glycolipid biosynthetic process"/>
    <property type="evidence" value="ECO:0007669"/>
    <property type="project" value="UniProtKB-ARBA"/>
</dbReference>
<keyword evidence="9" id="KW-1185">Reference proteome</keyword>
<evidence type="ECO:0000256" key="7">
    <source>
        <dbReference type="SAM" id="Phobius"/>
    </source>
</evidence>
<dbReference type="RefSeq" id="WP_126611723.1">
    <property type="nucleotide sequence ID" value="NZ_CP034562.1"/>
</dbReference>
<evidence type="ECO:0000256" key="6">
    <source>
        <dbReference type="ARBA" id="ARBA00023315"/>
    </source>
</evidence>
<keyword evidence="3" id="KW-0997">Cell inner membrane</keyword>
<dbReference type="CDD" id="cd07984">
    <property type="entry name" value="LPLAT_LABLAT-like"/>
    <property type="match status" value="1"/>
</dbReference>
<dbReference type="GO" id="GO:0005886">
    <property type="term" value="C:plasma membrane"/>
    <property type="evidence" value="ECO:0007669"/>
    <property type="project" value="UniProtKB-SubCell"/>
</dbReference>
<keyword evidence="6" id="KW-0012">Acyltransferase</keyword>
<evidence type="ECO:0000313" key="8">
    <source>
        <dbReference type="EMBL" id="AZQ61342.1"/>
    </source>
</evidence>
<comment type="subcellular location">
    <subcellularLocation>
        <location evidence="1">Cell inner membrane</location>
    </subcellularLocation>
</comment>
<keyword evidence="7" id="KW-0812">Transmembrane</keyword>
<keyword evidence="7" id="KW-1133">Transmembrane helix</keyword>
<accession>A0A3S9NZI5</accession>
<sequence length="298" mass="34574">MTRFLFTLFVKPISLLPFSVLYFISDILNFVVYRVIGYRVKVVRANLKNSFGEKSEEELLKIEKGFYRHFTDFLVENIKLLGISKRELFERCTVGDISILDKYKDRNIALVAGHYSNWEYVAAAINSFIDQQVVCIYSPLKNEHVNNEIKKSRGVCGMELLPKQEVNSYLGTGFKDEKKALIFAADQSPTFTKKVVWTEFLHQETAVFYGPEIISKRLDMVVMYLKLGKTGRGQFTIDLELIEDNPKATNFGDITEKHVRLLERDIMAQPECWLWSHKRWKRTKTAKEVLIKPRAVAV</sequence>
<gene>
    <name evidence="8" type="ORF">EI427_03620</name>
</gene>
<evidence type="ECO:0000313" key="9">
    <source>
        <dbReference type="Proteomes" id="UP000267268"/>
    </source>
</evidence>
<evidence type="ECO:0000256" key="4">
    <source>
        <dbReference type="ARBA" id="ARBA00022679"/>
    </source>
</evidence>
<dbReference type="GO" id="GO:0016746">
    <property type="term" value="F:acyltransferase activity"/>
    <property type="evidence" value="ECO:0007669"/>
    <property type="project" value="UniProtKB-KW"/>
</dbReference>
<evidence type="ECO:0000256" key="1">
    <source>
        <dbReference type="ARBA" id="ARBA00004533"/>
    </source>
</evidence>
<dbReference type="OrthoDB" id="9801955at2"/>
<dbReference type="AlphaFoldDB" id="A0A3S9NZI5"/>
<reference evidence="8 9" key="1">
    <citation type="submission" date="2018-12" db="EMBL/GenBank/DDBJ databases">
        <title>Flammeovirga pectinis sp. nov., isolated from the gut of the Korean scallop, Patinopecten yessoensis.</title>
        <authorList>
            <person name="Bae J.-W."/>
            <person name="Jeong Y.-S."/>
            <person name="Kang W."/>
        </authorList>
    </citation>
    <scope>NUCLEOTIDE SEQUENCE [LARGE SCALE GENOMIC DNA]</scope>
    <source>
        <strain evidence="8 9">L12M1</strain>
    </source>
</reference>
<dbReference type="Pfam" id="PF03279">
    <property type="entry name" value="Lip_A_acyltrans"/>
    <property type="match status" value="1"/>
</dbReference>
<feature type="transmembrane region" description="Helical" evidence="7">
    <location>
        <begin position="15"/>
        <end position="36"/>
    </location>
</feature>
<name>A0A3S9NZI5_9BACT</name>
<evidence type="ECO:0000256" key="3">
    <source>
        <dbReference type="ARBA" id="ARBA00022519"/>
    </source>
</evidence>
<dbReference type="KEGG" id="fll:EI427_03620"/>
<dbReference type="EMBL" id="CP034562">
    <property type="protein sequence ID" value="AZQ61342.1"/>
    <property type="molecule type" value="Genomic_DNA"/>
</dbReference>
<keyword evidence="4 8" id="KW-0808">Transferase</keyword>
<dbReference type="PANTHER" id="PTHR30606:SF10">
    <property type="entry name" value="PHOSPHATIDYLINOSITOL MANNOSIDE ACYLTRANSFERASE"/>
    <property type="match status" value="1"/>
</dbReference>
<protein>
    <submittedName>
        <fullName evidence="8">Acetyltransferase</fullName>
    </submittedName>
</protein>
<evidence type="ECO:0000256" key="2">
    <source>
        <dbReference type="ARBA" id="ARBA00022475"/>
    </source>
</evidence>
<keyword evidence="5 7" id="KW-0472">Membrane</keyword>